<evidence type="ECO:0000259" key="9">
    <source>
        <dbReference type="Pfam" id="PF02224"/>
    </source>
</evidence>
<organism evidence="10 11">
    <name type="scientific">Roseburia zhanii</name>
    <dbReference type="NCBI Taxonomy" id="2763064"/>
    <lineage>
        <taxon>Bacteria</taxon>
        <taxon>Bacillati</taxon>
        <taxon>Bacillota</taxon>
        <taxon>Clostridia</taxon>
        <taxon>Lachnospirales</taxon>
        <taxon>Lachnospiraceae</taxon>
        <taxon>Roseburia</taxon>
    </lineage>
</organism>
<dbReference type="RefSeq" id="WP_186866542.1">
    <property type="nucleotide sequence ID" value="NZ_JACOPH010000003.1"/>
</dbReference>
<protein>
    <recommendedName>
        <fullName evidence="8">Cytidylate kinase</fullName>
        <shortName evidence="8">CK</shortName>
        <ecNumber evidence="8">2.7.4.25</ecNumber>
    </recommendedName>
    <alternativeName>
        <fullName evidence="8">Cytidine monophosphate kinase</fullName>
        <shortName evidence="8">CMP kinase</shortName>
    </alternativeName>
</protein>
<dbReference type="GO" id="GO:0015949">
    <property type="term" value="P:nucleobase-containing small molecule interconversion"/>
    <property type="evidence" value="ECO:0007669"/>
    <property type="project" value="TreeGrafter"/>
</dbReference>
<evidence type="ECO:0000256" key="4">
    <source>
        <dbReference type="ARBA" id="ARBA00022777"/>
    </source>
</evidence>
<dbReference type="CDD" id="cd02020">
    <property type="entry name" value="CMPK"/>
    <property type="match status" value="1"/>
</dbReference>
<keyword evidence="2 8" id="KW-0808">Transferase</keyword>
<dbReference type="PANTHER" id="PTHR21299">
    <property type="entry name" value="CYTIDYLATE KINASE/PANTOATE-BETA-ALANINE LIGASE"/>
    <property type="match status" value="1"/>
</dbReference>
<dbReference type="GO" id="GO:0036431">
    <property type="term" value="F:dCMP kinase activity"/>
    <property type="evidence" value="ECO:0007669"/>
    <property type="project" value="InterPro"/>
</dbReference>
<keyword evidence="5 8" id="KW-0067">ATP-binding</keyword>
<dbReference type="GO" id="GO:0005524">
    <property type="term" value="F:ATP binding"/>
    <property type="evidence" value="ECO:0007669"/>
    <property type="project" value="UniProtKB-UniRule"/>
</dbReference>
<evidence type="ECO:0000256" key="5">
    <source>
        <dbReference type="ARBA" id="ARBA00022840"/>
    </source>
</evidence>
<evidence type="ECO:0000256" key="8">
    <source>
        <dbReference type="HAMAP-Rule" id="MF_00238"/>
    </source>
</evidence>
<dbReference type="InterPro" id="IPR011994">
    <property type="entry name" value="Cytidylate_kinase_dom"/>
</dbReference>
<keyword evidence="11" id="KW-1185">Reference proteome</keyword>
<name>A0A923RSH3_9FIRM</name>
<dbReference type="Gene3D" id="3.40.50.300">
    <property type="entry name" value="P-loop containing nucleotide triphosphate hydrolases"/>
    <property type="match status" value="1"/>
</dbReference>
<evidence type="ECO:0000256" key="7">
    <source>
        <dbReference type="ARBA" id="ARBA00048478"/>
    </source>
</evidence>
<evidence type="ECO:0000313" key="11">
    <source>
        <dbReference type="Proteomes" id="UP000606720"/>
    </source>
</evidence>
<dbReference type="EC" id="2.7.4.25" evidence="8"/>
<keyword evidence="8" id="KW-0963">Cytoplasm</keyword>
<feature type="domain" description="Cytidylate kinase" evidence="9">
    <location>
        <begin position="3"/>
        <end position="215"/>
    </location>
</feature>
<dbReference type="CDD" id="cd02019">
    <property type="entry name" value="NK"/>
    <property type="match status" value="1"/>
</dbReference>
<dbReference type="GO" id="GO:0006220">
    <property type="term" value="P:pyrimidine nucleotide metabolic process"/>
    <property type="evidence" value="ECO:0007669"/>
    <property type="project" value="UniProtKB-UniRule"/>
</dbReference>
<evidence type="ECO:0000313" key="10">
    <source>
        <dbReference type="EMBL" id="MBC5713647.1"/>
    </source>
</evidence>
<keyword evidence="3 8" id="KW-0547">Nucleotide-binding</keyword>
<comment type="catalytic activity">
    <reaction evidence="6 8">
        <text>dCMP + ATP = dCDP + ADP</text>
        <dbReference type="Rhea" id="RHEA:25094"/>
        <dbReference type="ChEBI" id="CHEBI:30616"/>
        <dbReference type="ChEBI" id="CHEBI:57566"/>
        <dbReference type="ChEBI" id="CHEBI:58593"/>
        <dbReference type="ChEBI" id="CHEBI:456216"/>
        <dbReference type="EC" id="2.7.4.25"/>
    </reaction>
</comment>
<comment type="similarity">
    <text evidence="1 8">Belongs to the cytidylate kinase family. Type 1 subfamily.</text>
</comment>
<dbReference type="PANTHER" id="PTHR21299:SF2">
    <property type="entry name" value="CYTIDYLATE KINASE"/>
    <property type="match status" value="1"/>
</dbReference>
<dbReference type="Proteomes" id="UP000606720">
    <property type="component" value="Unassembled WGS sequence"/>
</dbReference>
<gene>
    <name evidence="8" type="primary">cmk</name>
    <name evidence="10" type="ORF">H8S17_05380</name>
</gene>
<reference evidence="10" key="1">
    <citation type="submission" date="2020-08" db="EMBL/GenBank/DDBJ databases">
        <title>Genome public.</title>
        <authorList>
            <person name="Liu C."/>
            <person name="Sun Q."/>
        </authorList>
    </citation>
    <scope>NUCLEOTIDE SEQUENCE</scope>
    <source>
        <strain evidence="10">BX1005</strain>
    </source>
</reference>
<sequence length="219" mass="24266">MNIAIDGPAGAGKSTIAKRLAKELDYIYVDTGAMYRAMALYFLEQGIDASDEKEISSASEKVDITIAYQGGEQQVILNGENVNGRIRREEVGNMASATSIYPVVRKKLVALQQKLAATADVIMDGRDIGTCVLPDAEAKIYLTASVATRAKRRYDELQAKGERCDIAEIEKDIEERDYRDTHRTTSPLKQAEDAVLVDTSEMNIDEVVETIRKICQEKQ</sequence>
<dbReference type="AlphaFoldDB" id="A0A923RSH3"/>
<evidence type="ECO:0000256" key="6">
    <source>
        <dbReference type="ARBA" id="ARBA00047615"/>
    </source>
</evidence>
<dbReference type="EMBL" id="JACOPH010000003">
    <property type="protein sequence ID" value="MBC5713647.1"/>
    <property type="molecule type" value="Genomic_DNA"/>
</dbReference>
<dbReference type="SUPFAM" id="SSF52540">
    <property type="entry name" value="P-loop containing nucleoside triphosphate hydrolases"/>
    <property type="match status" value="1"/>
</dbReference>
<accession>A0A923RSH3</accession>
<dbReference type="NCBIfam" id="TIGR00017">
    <property type="entry name" value="cmk"/>
    <property type="match status" value="1"/>
</dbReference>
<keyword evidence="4 8" id="KW-0418">Kinase</keyword>
<dbReference type="GO" id="GO:0005829">
    <property type="term" value="C:cytosol"/>
    <property type="evidence" value="ECO:0007669"/>
    <property type="project" value="TreeGrafter"/>
</dbReference>
<feature type="binding site" evidence="8">
    <location>
        <begin position="7"/>
        <end position="15"/>
    </location>
    <ligand>
        <name>ATP</name>
        <dbReference type="ChEBI" id="CHEBI:30616"/>
    </ligand>
</feature>
<evidence type="ECO:0000256" key="1">
    <source>
        <dbReference type="ARBA" id="ARBA00009427"/>
    </source>
</evidence>
<dbReference type="InterPro" id="IPR003136">
    <property type="entry name" value="Cytidylate_kin"/>
</dbReference>
<comment type="catalytic activity">
    <reaction evidence="7 8">
        <text>CMP + ATP = CDP + ADP</text>
        <dbReference type="Rhea" id="RHEA:11600"/>
        <dbReference type="ChEBI" id="CHEBI:30616"/>
        <dbReference type="ChEBI" id="CHEBI:58069"/>
        <dbReference type="ChEBI" id="CHEBI:60377"/>
        <dbReference type="ChEBI" id="CHEBI:456216"/>
        <dbReference type="EC" id="2.7.4.25"/>
    </reaction>
</comment>
<evidence type="ECO:0000256" key="2">
    <source>
        <dbReference type="ARBA" id="ARBA00022679"/>
    </source>
</evidence>
<comment type="subcellular location">
    <subcellularLocation>
        <location evidence="8">Cytoplasm</location>
    </subcellularLocation>
</comment>
<proteinExistence type="inferred from homology"/>
<comment type="caution">
    <text evidence="10">The sequence shown here is derived from an EMBL/GenBank/DDBJ whole genome shotgun (WGS) entry which is preliminary data.</text>
</comment>
<evidence type="ECO:0000256" key="3">
    <source>
        <dbReference type="ARBA" id="ARBA00022741"/>
    </source>
</evidence>
<dbReference type="HAMAP" id="MF_00238">
    <property type="entry name" value="Cytidyl_kinase_type1"/>
    <property type="match status" value="1"/>
</dbReference>
<dbReference type="InterPro" id="IPR027417">
    <property type="entry name" value="P-loop_NTPase"/>
</dbReference>
<dbReference type="Pfam" id="PF02224">
    <property type="entry name" value="Cytidylate_kin"/>
    <property type="match status" value="1"/>
</dbReference>